<reference evidence="2" key="1">
    <citation type="submission" date="2020-04" db="EMBL/GenBank/DDBJ databases">
        <authorList>
            <person name="Alioto T."/>
            <person name="Alioto T."/>
            <person name="Gomez Garrido J."/>
        </authorList>
    </citation>
    <scope>NUCLEOTIDE SEQUENCE</scope>
    <source>
        <strain evidence="2">A484AB</strain>
    </source>
</reference>
<dbReference type="Proteomes" id="UP001152795">
    <property type="component" value="Unassembled WGS sequence"/>
</dbReference>
<evidence type="ECO:0000313" key="2">
    <source>
        <dbReference type="EMBL" id="CAB4022472.1"/>
    </source>
</evidence>
<feature type="region of interest" description="Disordered" evidence="1">
    <location>
        <begin position="98"/>
        <end position="128"/>
    </location>
</feature>
<evidence type="ECO:0000313" key="3">
    <source>
        <dbReference type="Proteomes" id="UP001152795"/>
    </source>
</evidence>
<protein>
    <submittedName>
        <fullName evidence="2">Uncharacterized protein</fullName>
    </submittedName>
</protein>
<dbReference type="SUPFAM" id="SSF101898">
    <property type="entry name" value="NHL repeat"/>
    <property type="match status" value="1"/>
</dbReference>
<accession>A0A6S7K236</accession>
<sequence>MSGIISGVLDLTFGLLWDKLRDHTAEHLQDGDVTDEKCRQIIVRELDNMKSILEGLSRKDLLASISFLKEGVCLLNMAFRSTKDDVYKRGTLQDKSGSTIQSIDCQSSNEMPDFSTSSSESNSKQNLNENERFEEAIKLLSRIIANLGTASKDRLSSARRSFEHARHEATTAFNNKALSTKDRILACKLRVISRMLESVEDPRVVFETCMLYLEELHNLEAIQGIFNVHINGGLRSRFNKQKRQELMSSVIMISYVLANFTLRFAEKRYNLLTWPKVQTSRGSFHPLLDSAANSIMHSAKIGAPHIFVFDRMTQHDHKVMPEIMTTGSGHIAEIAFRDDVLHFCLFHSTDEITTDCAKILLAVTDDGLDNIYVVAYVEVSADKFDFSLLVADKTGNIMCESNLVFLAHAEKNYRESAPSDLIEEFSNSPTHVEFAVNTAGKILVFGHQTFIYVCDSNGVLSHNFETADRNDLVSITHNNDVISATYSSNTVCVYSLNGSMIHQFDVVRGQLICDVVSHHTSHRIHVLTRNFQEGKSQLEIYTHLGEHCGNLKLAGFNFSALFALCEGPVAVIYDKGIILT</sequence>
<name>A0A6S7K236_PARCT</name>
<dbReference type="AlphaFoldDB" id="A0A6S7K236"/>
<evidence type="ECO:0000256" key="1">
    <source>
        <dbReference type="SAM" id="MobiDB-lite"/>
    </source>
</evidence>
<keyword evidence="3" id="KW-1185">Reference proteome</keyword>
<feature type="compositionally biased region" description="Low complexity" evidence="1">
    <location>
        <begin position="115"/>
        <end position="128"/>
    </location>
</feature>
<dbReference type="EMBL" id="CACRXK020011996">
    <property type="protein sequence ID" value="CAB4022472.1"/>
    <property type="molecule type" value="Genomic_DNA"/>
</dbReference>
<comment type="caution">
    <text evidence="2">The sequence shown here is derived from an EMBL/GenBank/DDBJ whole genome shotgun (WGS) entry which is preliminary data.</text>
</comment>
<organism evidence="2 3">
    <name type="scientific">Paramuricea clavata</name>
    <name type="common">Red gorgonian</name>
    <name type="synonym">Violescent sea-whip</name>
    <dbReference type="NCBI Taxonomy" id="317549"/>
    <lineage>
        <taxon>Eukaryota</taxon>
        <taxon>Metazoa</taxon>
        <taxon>Cnidaria</taxon>
        <taxon>Anthozoa</taxon>
        <taxon>Octocorallia</taxon>
        <taxon>Malacalcyonacea</taxon>
        <taxon>Plexauridae</taxon>
        <taxon>Paramuricea</taxon>
    </lineage>
</organism>
<dbReference type="OrthoDB" id="5972441at2759"/>
<proteinExistence type="predicted"/>
<feature type="compositionally biased region" description="Polar residues" evidence="1">
    <location>
        <begin position="98"/>
        <end position="110"/>
    </location>
</feature>
<gene>
    <name evidence="2" type="ORF">PACLA_8A026930</name>
</gene>